<name>A0ABW8K1T6_9GAMM</name>
<evidence type="ECO:0000256" key="3">
    <source>
        <dbReference type="ARBA" id="ARBA00023004"/>
    </source>
</evidence>
<accession>A0ABW8K1T6</accession>
<comment type="caution">
    <text evidence="6">The sequence shown here is derived from an EMBL/GenBank/DDBJ whole genome shotgun (WGS) entry which is preliminary data.</text>
</comment>
<gene>
    <name evidence="6" type="ORF">ISS97_01270</name>
</gene>
<dbReference type="InterPro" id="IPR036280">
    <property type="entry name" value="Multihaem_cyt_sf"/>
</dbReference>
<reference evidence="6 7" key="1">
    <citation type="submission" date="2020-10" db="EMBL/GenBank/DDBJ databases">
        <title>Phylogeny of dyella-like bacteria.</title>
        <authorList>
            <person name="Fu J."/>
        </authorList>
    </citation>
    <scope>NUCLEOTIDE SEQUENCE [LARGE SCALE GENOMIC DNA]</scope>
    <source>
        <strain evidence="6 7">BB4</strain>
    </source>
</reference>
<keyword evidence="7" id="KW-1185">Reference proteome</keyword>
<evidence type="ECO:0000313" key="6">
    <source>
        <dbReference type="EMBL" id="MFK2915878.1"/>
    </source>
</evidence>
<protein>
    <recommendedName>
        <fullName evidence="5">Cytochrome c domain-containing protein</fullName>
    </recommendedName>
</protein>
<evidence type="ECO:0000256" key="2">
    <source>
        <dbReference type="ARBA" id="ARBA00022723"/>
    </source>
</evidence>
<dbReference type="Pfam" id="PF21419">
    <property type="entry name" value="RoxA-like_Cyt-c"/>
    <property type="match status" value="1"/>
</dbReference>
<keyword evidence="2 4" id="KW-0479">Metal-binding</keyword>
<keyword evidence="3 4" id="KW-0408">Iron</keyword>
<dbReference type="PROSITE" id="PS51007">
    <property type="entry name" value="CYTC"/>
    <property type="match status" value="1"/>
</dbReference>
<dbReference type="SUPFAM" id="SSF48695">
    <property type="entry name" value="Multiheme cytochromes"/>
    <property type="match status" value="1"/>
</dbReference>
<dbReference type="InterPro" id="IPR036909">
    <property type="entry name" value="Cyt_c-like_dom_sf"/>
</dbReference>
<keyword evidence="1 4" id="KW-0349">Heme</keyword>
<proteinExistence type="predicted"/>
<dbReference type="PANTHER" id="PTHR30600">
    <property type="entry name" value="CYTOCHROME C PEROXIDASE-RELATED"/>
    <property type="match status" value="1"/>
</dbReference>
<sequence length="620" mass="67565">MLQVRASDLLGSDHGGHPWFQYCKALPDSAPLPPDPRSLVTPTFDKAVAFNVGWHQCMNQQPATCGELRSQAAAGARLLNGNGANEAGWQFSSGQSWSLWSMPASQYNQLWLRWGLLWRPSNFDQLVAERYGTPLSAQRNPYPLPGENPNLTNGGSGQLPMALTQTHNADGSWSGNIGITCALCHGGQVGNAADGPGLGPLLGNNGLSDVDLLLTDWGGANNAFYLLSLNRVRGSGDITNFQMFGLLTLFDTQALPSFLNPALWLSGTSGSEDPPNWWNLGHRPAKFYDAGMSSDSTRIELSWYMPDAATPQYAQGFDWIRNHEYMANTWLLSVQSPAYPLPVDTALAEQGAVLFHTLDLWAADRHNTVLRPTGGNGSCASCHGAYAPRYVNDPAFLATPALAGMAGNVTPIDIINTDPARLNANTQAVRGQFQNSFFGYEGQAGCVDEYNAVGYLAQPLYGIWASAPYFHNGSVPTVWSVLKSSDRPLFWRRLSKPAQVGVVMGFDTDLARAYDLVKLGWKYDNLSCSAISLIPYLQCNPGDPYATPLIESLLSILFANGSLAWNILGGLQAPSFTNMDIENRKIYNTRMYSQSNTGHEFTDVLTDAERTAIIEYLKTL</sequence>
<evidence type="ECO:0000313" key="7">
    <source>
        <dbReference type="Proteomes" id="UP001620408"/>
    </source>
</evidence>
<feature type="domain" description="Cytochrome c" evidence="5">
    <location>
        <begin position="346"/>
        <end position="620"/>
    </location>
</feature>
<dbReference type="SUPFAM" id="SSF46626">
    <property type="entry name" value="Cytochrome c"/>
    <property type="match status" value="1"/>
</dbReference>
<dbReference type="Gene3D" id="1.10.760.10">
    <property type="entry name" value="Cytochrome c-like domain"/>
    <property type="match status" value="1"/>
</dbReference>
<evidence type="ECO:0000256" key="1">
    <source>
        <dbReference type="ARBA" id="ARBA00022617"/>
    </source>
</evidence>
<dbReference type="EMBL" id="JADIKD010000005">
    <property type="protein sequence ID" value="MFK2915878.1"/>
    <property type="molecule type" value="Genomic_DNA"/>
</dbReference>
<dbReference type="Proteomes" id="UP001620408">
    <property type="component" value="Unassembled WGS sequence"/>
</dbReference>
<dbReference type="RefSeq" id="WP_379987467.1">
    <property type="nucleotide sequence ID" value="NZ_JADIKD010000005.1"/>
</dbReference>
<dbReference type="InterPro" id="IPR051395">
    <property type="entry name" value="Cytochrome_c_Peroxidase/MauG"/>
</dbReference>
<organism evidence="6 7">
    <name type="scientific">Dyella koreensis</name>
    <dbReference type="NCBI Taxonomy" id="311235"/>
    <lineage>
        <taxon>Bacteria</taxon>
        <taxon>Pseudomonadati</taxon>
        <taxon>Pseudomonadota</taxon>
        <taxon>Gammaproteobacteria</taxon>
        <taxon>Lysobacterales</taxon>
        <taxon>Rhodanobacteraceae</taxon>
        <taxon>Dyella</taxon>
    </lineage>
</organism>
<dbReference type="PANTHER" id="PTHR30600:SF9">
    <property type="entry name" value="BLR7738 PROTEIN"/>
    <property type="match status" value="1"/>
</dbReference>
<evidence type="ECO:0000256" key="4">
    <source>
        <dbReference type="PROSITE-ProRule" id="PRU00433"/>
    </source>
</evidence>
<evidence type="ECO:0000259" key="5">
    <source>
        <dbReference type="PROSITE" id="PS51007"/>
    </source>
</evidence>
<dbReference type="InterPro" id="IPR009056">
    <property type="entry name" value="Cyt_c-like_dom"/>
</dbReference>